<keyword evidence="2" id="KW-1185">Reference proteome</keyword>
<evidence type="ECO:0000313" key="2">
    <source>
        <dbReference type="Proteomes" id="UP000800036"/>
    </source>
</evidence>
<evidence type="ECO:0000313" key="1">
    <source>
        <dbReference type="EMBL" id="KAF1979581.1"/>
    </source>
</evidence>
<organism evidence="1 2">
    <name type="scientific">Bimuria novae-zelandiae CBS 107.79</name>
    <dbReference type="NCBI Taxonomy" id="1447943"/>
    <lineage>
        <taxon>Eukaryota</taxon>
        <taxon>Fungi</taxon>
        <taxon>Dikarya</taxon>
        <taxon>Ascomycota</taxon>
        <taxon>Pezizomycotina</taxon>
        <taxon>Dothideomycetes</taxon>
        <taxon>Pleosporomycetidae</taxon>
        <taxon>Pleosporales</taxon>
        <taxon>Massarineae</taxon>
        <taxon>Didymosphaeriaceae</taxon>
        <taxon>Bimuria</taxon>
    </lineage>
</organism>
<dbReference type="OrthoDB" id="3506906at2759"/>
<gene>
    <name evidence="1" type="ORF">BU23DRAFT_100982</name>
</gene>
<dbReference type="EMBL" id="ML976657">
    <property type="protein sequence ID" value="KAF1979581.1"/>
    <property type="molecule type" value="Genomic_DNA"/>
</dbReference>
<dbReference type="Proteomes" id="UP000800036">
    <property type="component" value="Unassembled WGS sequence"/>
</dbReference>
<accession>A0A6A5VQR5</accession>
<protein>
    <submittedName>
        <fullName evidence="1">Uncharacterized protein</fullName>
    </submittedName>
</protein>
<reference evidence="1" key="1">
    <citation type="journal article" date="2020" name="Stud. Mycol.">
        <title>101 Dothideomycetes genomes: a test case for predicting lifestyles and emergence of pathogens.</title>
        <authorList>
            <person name="Haridas S."/>
            <person name="Albert R."/>
            <person name="Binder M."/>
            <person name="Bloem J."/>
            <person name="Labutti K."/>
            <person name="Salamov A."/>
            <person name="Andreopoulos B."/>
            <person name="Baker S."/>
            <person name="Barry K."/>
            <person name="Bills G."/>
            <person name="Bluhm B."/>
            <person name="Cannon C."/>
            <person name="Castanera R."/>
            <person name="Culley D."/>
            <person name="Daum C."/>
            <person name="Ezra D."/>
            <person name="Gonzalez J."/>
            <person name="Henrissat B."/>
            <person name="Kuo A."/>
            <person name="Liang C."/>
            <person name="Lipzen A."/>
            <person name="Lutzoni F."/>
            <person name="Magnuson J."/>
            <person name="Mondo S."/>
            <person name="Nolan M."/>
            <person name="Ohm R."/>
            <person name="Pangilinan J."/>
            <person name="Park H.-J."/>
            <person name="Ramirez L."/>
            <person name="Alfaro M."/>
            <person name="Sun H."/>
            <person name="Tritt A."/>
            <person name="Yoshinaga Y."/>
            <person name="Zwiers L.-H."/>
            <person name="Turgeon B."/>
            <person name="Goodwin S."/>
            <person name="Spatafora J."/>
            <person name="Crous P."/>
            <person name="Grigoriev I."/>
        </authorList>
    </citation>
    <scope>NUCLEOTIDE SEQUENCE</scope>
    <source>
        <strain evidence="1">CBS 107.79</strain>
    </source>
</reference>
<sequence>MVTSIASTSLRSSSVIYSTGSSAIISGRVLNNKPTAHSTSVRRNVSTDNSIQVNGHIAGKINYIYCDTVVFRCDCTLSSKAVPHVSKPSQCSINTPVSCGKRYQRQQSVLSNIVTNKELASLIRQNIRLVSDANGQPHTVCVISPRDVVDSFIAKEIMHRLQLKAFQNSSLVYSIKWGITRLYSTGEFVDLSCYLPGSTRSVSRRCYIVEHCPFDLLLGSNEIESD</sequence>
<proteinExistence type="predicted"/>
<name>A0A6A5VQR5_9PLEO</name>
<dbReference type="AlphaFoldDB" id="A0A6A5VQR5"/>